<dbReference type="SUPFAM" id="SSF56672">
    <property type="entry name" value="DNA/RNA polymerases"/>
    <property type="match status" value="1"/>
</dbReference>
<keyword evidence="3" id="KW-0064">Aspartyl protease</keyword>
<dbReference type="InterPro" id="IPR050951">
    <property type="entry name" value="Retrovirus_Pol_polyprotein"/>
</dbReference>
<feature type="domain" description="Integrase catalytic" evidence="13">
    <location>
        <begin position="731"/>
        <end position="895"/>
    </location>
</feature>
<keyword evidence="1" id="KW-0645">Protease</keyword>
<dbReference type="Pfam" id="PF24626">
    <property type="entry name" value="SH3_Tf2-1"/>
    <property type="match status" value="1"/>
</dbReference>
<reference evidence="14" key="1">
    <citation type="journal article" date="2022" name="Int. J. Mol. Sci.">
        <title>Draft Genome of Tanacetum Coccineum: Genomic Comparison of Closely Related Tanacetum-Family Plants.</title>
        <authorList>
            <person name="Yamashiro T."/>
            <person name="Shiraishi A."/>
            <person name="Nakayama K."/>
            <person name="Satake H."/>
        </authorList>
    </citation>
    <scope>NUCLEOTIDE SEQUENCE</scope>
</reference>
<organism evidence="14 15">
    <name type="scientific">Tanacetum coccineum</name>
    <dbReference type="NCBI Taxonomy" id="301880"/>
    <lineage>
        <taxon>Eukaryota</taxon>
        <taxon>Viridiplantae</taxon>
        <taxon>Streptophyta</taxon>
        <taxon>Embryophyta</taxon>
        <taxon>Tracheophyta</taxon>
        <taxon>Spermatophyta</taxon>
        <taxon>Magnoliopsida</taxon>
        <taxon>eudicotyledons</taxon>
        <taxon>Gunneridae</taxon>
        <taxon>Pentapetalae</taxon>
        <taxon>asterids</taxon>
        <taxon>campanulids</taxon>
        <taxon>Asterales</taxon>
        <taxon>Asteraceae</taxon>
        <taxon>Asteroideae</taxon>
        <taxon>Anthemideae</taxon>
        <taxon>Anthemidinae</taxon>
        <taxon>Tanacetum</taxon>
    </lineage>
</organism>
<sequence>MNQTTAKFNEKFDTVNTTLNNILAQLNIVVTDVNRLKGNECTSRFSRIGKLEFPKFYGEDVKGWLFRFVKAHGETVGWDVYEDGILKRFGIAVSMFIAGLLANMEMNVRMFKPHTLADAFSLANFQEASLAVIKQKATLVLPTPKFNNNYYANKNVNYPNKVVTITTPVPNTQTVSKYPALPSPGPRKMLSQKEFVEKRAKNQCFYCDKKCVSGHKCEGQVFTLEIKGTGVKECLEEEEEEESDMINYELSDQTPHTIPHISLNALSRVPTHNTIRLRGHVMKQLLHILMDSGSTHNFLDIFVAKRLGFPMKDSGGTIQWNFKDLIMQFYHEGKKVVLRGTHQSELAWLTVPKELPPQRSFDHRIPLKEDKELLDSGVIRLSNSPFSSPIIMVKKIDGTWRMCIDYRQLNKNIIKDKFPIPVIKELIDKLQGAQWNLQAQEAFKKLQQAMIQSPVLALPNFNEEFFIQTDALGFRIAVDSECDNRGIGKDQKDETLICFLGLLLVVGNVTSGIFFVIVGSDFNTVPRQKHVTTDGSKQPELKRSKESLGFHNFSLKYVLDQRLTTPFQSKWLPKLLGFDYEIEYKKGADNAAADALSRVERQGLLFSLLAGTSNELMDAVKATWSTDTSLQAITKGLQDKTLVNTKYVWQNDQLRRKDKWVVGKDLALRKKLVEHFHGSAVGGHSGVQATTKRLTTYFYWKGLRKMFKEWVRNYDVCQRNKSDLSAYPGLLQPLPIPDKIWQDLFMNFIESLPKSQGKSALLVVVDRLSKYAHFLPITHPYTTSQVAQILLENIYKLHGLPKTIVSNKDKVFMSLFWQSLFKMLQVKLKVSTAYHPQTDGQTEIVNKCLETYLKCMTGETPKDLVKWIPLAEYWYNTNYDIALDTIPYEVDYVQTPLMHIPYMDKDSTVEAVDRTLQAREQAVQLLKFNLKKAQDMMKSQADKGDLTVVSKFRIGFLEKIGRVAYILKLPDSAKVHLVFHVFQLKPCYNDSATMGAFPVCDNEGLLAATPLKILDRKMEKQNNRMVVFGLI</sequence>
<gene>
    <name evidence="14" type="ORF">Tco_1005762</name>
</gene>
<evidence type="ECO:0000256" key="1">
    <source>
        <dbReference type="ARBA" id="ARBA00022670"/>
    </source>
</evidence>
<dbReference type="PROSITE" id="PS50994">
    <property type="entry name" value="INTEGRASE"/>
    <property type="match status" value="1"/>
</dbReference>
<dbReference type="Pfam" id="PF17921">
    <property type="entry name" value="Integrase_H2C2"/>
    <property type="match status" value="1"/>
</dbReference>
<evidence type="ECO:0000256" key="7">
    <source>
        <dbReference type="ARBA" id="ARBA00022918"/>
    </source>
</evidence>
<dbReference type="InterPro" id="IPR041588">
    <property type="entry name" value="Integrase_H2C2"/>
</dbReference>
<comment type="caution">
    <text evidence="14">The sequence shown here is derived from an EMBL/GenBank/DDBJ whole genome shotgun (WGS) entry which is preliminary data.</text>
</comment>
<dbReference type="Gene3D" id="1.10.340.70">
    <property type="match status" value="1"/>
</dbReference>
<keyword evidence="6" id="KW-0229">DNA integration</keyword>
<keyword evidence="5" id="KW-0460">Magnesium</keyword>
<dbReference type="Gene3D" id="3.10.10.10">
    <property type="entry name" value="HIV Type 1 Reverse Transcriptase, subunit A, domain 1"/>
    <property type="match status" value="1"/>
</dbReference>
<dbReference type="InterPro" id="IPR036397">
    <property type="entry name" value="RNaseH_sf"/>
</dbReference>
<dbReference type="Pfam" id="PF17919">
    <property type="entry name" value="RT_RNaseH_2"/>
    <property type="match status" value="1"/>
</dbReference>
<keyword evidence="2" id="KW-0479">Metal-binding</keyword>
<evidence type="ECO:0000256" key="2">
    <source>
        <dbReference type="ARBA" id="ARBA00022723"/>
    </source>
</evidence>
<proteinExistence type="predicted"/>
<dbReference type="InterPro" id="IPR001584">
    <property type="entry name" value="Integrase_cat-core"/>
</dbReference>
<dbReference type="InterPro" id="IPR056924">
    <property type="entry name" value="SH3_Tf2-1"/>
</dbReference>
<evidence type="ECO:0000256" key="11">
    <source>
        <dbReference type="ARBA" id="ARBA00023268"/>
    </source>
</evidence>
<evidence type="ECO:0000313" key="15">
    <source>
        <dbReference type="Proteomes" id="UP001151760"/>
    </source>
</evidence>
<keyword evidence="10" id="KW-0233">DNA recombination</keyword>
<keyword evidence="8" id="KW-0239">DNA-directed DNA polymerase</keyword>
<evidence type="ECO:0000256" key="3">
    <source>
        <dbReference type="ARBA" id="ARBA00022750"/>
    </source>
</evidence>
<keyword evidence="15" id="KW-1185">Reference proteome</keyword>
<dbReference type="Gene3D" id="3.30.70.270">
    <property type="match status" value="1"/>
</dbReference>
<evidence type="ECO:0000256" key="9">
    <source>
        <dbReference type="ARBA" id="ARBA00023125"/>
    </source>
</evidence>
<dbReference type="Gene3D" id="3.30.420.10">
    <property type="entry name" value="Ribonuclease H-like superfamily/Ribonuclease H"/>
    <property type="match status" value="1"/>
</dbReference>
<keyword evidence="12" id="KW-0472">Membrane</keyword>
<dbReference type="InterPro" id="IPR012337">
    <property type="entry name" value="RNaseH-like_sf"/>
</dbReference>
<dbReference type="InterPro" id="IPR041577">
    <property type="entry name" value="RT_RNaseH_2"/>
</dbReference>
<evidence type="ECO:0000256" key="12">
    <source>
        <dbReference type="SAM" id="Phobius"/>
    </source>
</evidence>
<evidence type="ECO:0000256" key="6">
    <source>
        <dbReference type="ARBA" id="ARBA00022908"/>
    </source>
</evidence>
<feature type="transmembrane region" description="Helical" evidence="12">
    <location>
        <begin position="495"/>
        <end position="518"/>
    </location>
</feature>
<evidence type="ECO:0000256" key="8">
    <source>
        <dbReference type="ARBA" id="ARBA00022932"/>
    </source>
</evidence>
<keyword evidence="11" id="KW-0511">Multifunctional enzyme</keyword>
<name>A0ABQ5FGP5_9ASTR</name>
<evidence type="ECO:0000313" key="14">
    <source>
        <dbReference type="EMBL" id="GJT62229.1"/>
    </source>
</evidence>
<dbReference type="InterPro" id="IPR043502">
    <property type="entry name" value="DNA/RNA_pol_sf"/>
</dbReference>
<dbReference type="EMBL" id="BQNB010017357">
    <property type="protein sequence ID" value="GJT62229.1"/>
    <property type="molecule type" value="Genomic_DNA"/>
</dbReference>
<dbReference type="PANTHER" id="PTHR37984">
    <property type="entry name" value="PROTEIN CBG26694"/>
    <property type="match status" value="1"/>
</dbReference>
<dbReference type="PANTHER" id="PTHR37984:SF5">
    <property type="entry name" value="PROTEIN NYNRIN-LIKE"/>
    <property type="match status" value="1"/>
</dbReference>
<accession>A0ABQ5FGP5</accession>
<evidence type="ECO:0000256" key="10">
    <source>
        <dbReference type="ARBA" id="ARBA00023172"/>
    </source>
</evidence>
<protein>
    <submittedName>
        <fullName evidence="14">Retrotransposon-related protein</fullName>
    </submittedName>
</protein>
<keyword evidence="12" id="KW-1133">Transmembrane helix</keyword>
<keyword evidence="9" id="KW-0238">DNA-binding</keyword>
<dbReference type="SUPFAM" id="SSF53098">
    <property type="entry name" value="Ribonuclease H-like"/>
    <property type="match status" value="1"/>
</dbReference>
<evidence type="ECO:0000259" key="13">
    <source>
        <dbReference type="PROSITE" id="PS50994"/>
    </source>
</evidence>
<reference evidence="14" key="2">
    <citation type="submission" date="2022-01" db="EMBL/GenBank/DDBJ databases">
        <authorList>
            <person name="Yamashiro T."/>
            <person name="Shiraishi A."/>
            <person name="Satake H."/>
            <person name="Nakayama K."/>
        </authorList>
    </citation>
    <scope>NUCLEOTIDE SEQUENCE</scope>
</reference>
<keyword evidence="12" id="KW-0812">Transmembrane</keyword>
<evidence type="ECO:0000256" key="4">
    <source>
        <dbReference type="ARBA" id="ARBA00022801"/>
    </source>
</evidence>
<evidence type="ECO:0000256" key="5">
    <source>
        <dbReference type="ARBA" id="ARBA00022842"/>
    </source>
</evidence>
<dbReference type="InterPro" id="IPR043128">
    <property type="entry name" value="Rev_trsase/Diguanyl_cyclase"/>
</dbReference>
<keyword evidence="8" id="KW-0808">Transferase</keyword>
<keyword evidence="4" id="KW-0378">Hydrolase</keyword>
<keyword evidence="7" id="KW-0695">RNA-directed DNA polymerase</keyword>
<keyword evidence="8" id="KW-0548">Nucleotidyltransferase</keyword>
<dbReference type="Proteomes" id="UP001151760">
    <property type="component" value="Unassembled WGS sequence"/>
</dbReference>